<protein>
    <submittedName>
        <fullName evidence="8">Integrase</fullName>
    </submittedName>
</protein>
<dbReference type="Gene3D" id="1.10.443.10">
    <property type="entry name" value="Intergrase catalytic core"/>
    <property type="match status" value="1"/>
</dbReference>
<comment type="caution">
    <text evidence="8">The sequence shown here is derived from an EMBL/GenBank/DDBJ whole genome shotgun (WGS) entry which is preliminary data.</text>
</comment>
<dbReference type="InterPro" id="IPR011010">
    <property type="entry name" value="DNA_brk_join_enz"/>
</dbReference>
<dbReference type="GO" id="GO:0006310">
    <property type="term" value="P:DNA recombination"/>
    <property type="evidence" value="ECO:0007669"/>
    <property type="project" value="UniProtKB-KW"/>
</dbReference>
<dbReference type="SUPFAM" id="SSF47823">
    <property type="entry name" value="lambda integrase-like, N-terminal domain"/>
    <property type="match status" value="1"/>
</dbReference>
<feature type="compositionally biased region" description="Polar residues" evidence="5">
    <location>
        <begin position="1"/>
        <end position="11"/>
    </location>
</feature>
<keyword evidence="3" id="KW-0233">DNA recombination</keyword>
<organism evidence="8 9">
    <name type="scientific">Seohaeicola zhoushanensis</name>
    <dbReference type="NCBI Taxonomy" id="1569283"/>
    <lineage>
        <taxon>Bacteria</taxon>
        <taxon>Pseudomonadati</taxon>
        <taxon>Pseudomonadota</taxon>
        <taxon>Alphaproteobacteria</taxon>
        <taxon>Rhodobacterales</taxon>
        <taxon>Roseobacteraceae</taxon>
        <taxon>Seohaeicola</taxon>
    </lineage>
</organism>
<dbReference type="PANTHER" id="PTHR34605">
    <property type="entry name" value="PHAGE_INTEGRASE DOMAIN-CONTAINING PROTEIN"/>
    <property type="match status" value="1"/>
</dbReference>
<sequence>MALTDSLTNGDSNRRPVSHTLNRFQKCDTGKLLKTNGTQSQKFRQTDKNHEKSNSDPPIGSLDNERDRPDGEALSLPSFVAGSGTLDRLVDTARDYARAAASDNTLKAYAKDWAHFARWCRMKGASPLPPSPEMIGLYLADLASGTDPSPALSVSTIERRLSGLAWNYAQSGFTLGRRNRHIASVLAGIKRRHARPPVQKAAILAEDILAMVATLPYDLRGLRDRAILLLGYAGGLRRSEIVSLDAGKDDTPDSGGWVEIMEKGALLTLNAKTGWREVEIGRGSSEQSCPVHALEQWLHFAKIDFGPIFVGTSRDGKRALETRLNDKHVARLVKRTVLDAGIRAALPKKERLALFSGHSLRAGLASSAEVDERYVQKHLGHVSAEMTRRYQRRRDRFRVNLTKAAGL</sequence>
<dbReference type="Gene3D" id="1.10.150.130">
    <property type="match status" value="1"/>
</dbReference>
<name>A0A8J3H1G2_9RHOB</name>
<dbReference type="GO" id="GO:0015074">
    <property type="term" value="P:DNA integration"/>
    <property type="evidence" value="ECO:0007669"/>
    <property type="project" value="UniProtKB-KW"/>
</dbReference>
<dbReference type="SUPFAM" id="SSF56349">
    <property type="entry name" value="DNA breaking-rejoining enzymes"/>
    <property type="match status" value="1"/>
</dbReference>
<dbReference type="Proteomes" id="UP000626220">
    <property type="component" value="Unassembled WGS sequence"/>
</dbReference>
<dbReference type="PROSITE" id="PS51898">
    <property type="entry name" value="TYR_RECOMBINASE"/>
    <property type="match status" value="1"/>
</dbReference>
<dbReference type="InterPro" id="IPR002104">
    <property type="entry name" value="Integrase_catalytic"/>
</dbReference>
<accession>A0A8J3H1G2</accession>
<evidence type="ECO:0000256" key="4">
    <source>
        <dbReference type="PROSITE-ProRule" id="PRU01248"/>
    </source>
</evidence>
<reference evidence="8" key="1">
    <citation type="journal article" date="2014" name="Int. J. Syst. Evol. Microbiol.">
        <title>Complete genome sequence of Corynebacterium casei LMG S-19264T (=DSM 44701T), isolated from a smear-ripened cheese.</title>
        <authorList>
            <consortium name="US DOE Joint Genome Institute (JGI-PGF)"/>
            <person name="Walter F."/>
            <person name="Albersmeier A."/>
            <person name="Kalinowski J."/>
            <person name="Ruckert C."/>
        </authorList>
    </citation>
    <scope>NUCLEOTIDE SEQUENCE</scope>
    <source>
        <strain evidence="8">KCTC 42650</strain>
    </source>
</reference>
<evidence type="ECO:0000313" key="8">
    <source>
        <dbReference type="EMBL" id="GHF72394.1"/>
    </source>
</evidence>
<evidence type="ECO:0000256" key="3">
    <source>
        <dbReference type="ARBA" id="ARBA00023172"/>
    </source>
</evidence>
<dbReference type="PANTHER" id="PTHR34605:SF4">
    <property type="entry name" value="DNA ADENINE METHYLTRANSFERASE"/>
    <property type="match status" value="1"/>
</dbReference>
<evidence type="ECO:0000256" key="1">
    <source>
        <dbReference type="ARBA" id="ARBA00022908"/>
    </source>
</evidence>
<dbReference type="GO" id="GO:0003677">
    <property type="term" value="F:DNA binding"/>
    <property type="evidence" value="ECO:0007669"/>
    <property type="project" value="UniProtKB-UniRule"/>
</dbReference>
<feature type="region of interest" description="Disordered" evidence="5">
    <location>
        <begin position="1"/>
        <end position="22"/>
    </location>
</feature>
<feature type="compositionally biased region" description="Basic and acidic residues" evidence="5">
    <location>
        <begin position="44"/>
        <end position="54"/>
    </location>
</feature>
<proteinExistence type="predicted"/>
<feature type="region of interest" description="Disordered" evidence="5">
    <location>
        <begin position="36"/>
        <end position="77"/>
    </location>
</feature>
<keyword evidence="9" id="KW-1185">Reference proteome</keyword>
<dbReference type="EMBL" id="BNCJ01000031">
    <property type="protein sequence ID" value="GHF72394.1"/>
    <property type="molecule type" value="Genomic_DNA"/>
</dbReference>
<keyword evidence="2 4" id="KW-0238">DNA-binding</keyword>
<evidence type="ECO:0000313" key="9">
    <source>
        <dbReference type="Proteomes" id="UP000626220"/>
    </source>
</evidence>
<dbReference type="PROSITE" id="PS51900">
    <property type="entry name" value="CB"/>
    <property type="match status" value="1"/>
</dbReference>
<evidence type="ECO:0000259" key="6">
    <source>
        <dbReference type="PROSITE" id="PS51898"/>
    </source>
</evidence>
<dbReference type="Pfam" id="PF00589">
    <property type="entry name" value="Phage_integrase"/>
    <property type="match status" value="1"/>
</dbReference>
<evidence type="ECO:0000256" key="5">
    <source>
        <dbReference type="SAM" id="MobiDB-lite"/>
    </source>
</evidence>
<dbReference type="AlphaFoldDB" id="A0A8J3H1G2"/>
<dbReference type="InterPro" id="IPR044068">
    <property type="entry name" value="CB"/>
</dbReference>
<reference evidence="8" key="2">
    <citation type="submission" date="2020-09" db="EMBL/GenBank/DDBJ databases">
        <authorList>
            <person name="Sun Q."/>
            <person name="Kim S."/>
        </authorList>
    </citation>
    <scope>NUCLEOTIDE SEQUENCE</scope>
    <source>
        <strain evidence="8">KCTC 42650</strain>
    </source>
</reference>
<dbReference type="InterPro" id="IPR052925">
    <property type="entry name" value="Phage_Integrase-like_Recomb"/>
</dbReference>
<dbReference type="InterPro" id="IPR010998">
    <property type="entry name" value="Integrase_recombinase_N"/>
</dbReference>
<feature type="domain" description="Core-binding (CB)" evidence="7">
    <location>
        <begin position="84"/>
        <end position="172"/>
    </location>
</feature>
<feature type="domain" description="Tyr recombinase" evidence="6">
    <location>
        <begin position="198"/>
        <end position="406"/>
    </location>
</feature>
<evidence type="ECO:0000259" key="7">
    <source>
        <dbReference type="PROSITE" id="PS51900"/>
    </source>
</evidence>
<dbReference type="InterPro" id="IPR013762">
    <property type="entry name" value="Integrase-like_cat_sf"/>
</dbReference>
<gene>
    <name evidence="8" type="ORF">GCM10017056_49210</name>
</gene>
<keyword evidence="1" id="KW-0229">DNA integration</keyword>
<evidence type="ECO:0000256" key="2">
    <source>
        <dbReference type="ARBA" id="ARBA00023125"/>
    </source>
</evidence>